<evidence type="ECO:0000256" key="2">
    <source>
        <dbReference type="SAM" id="Phobius"/>
    </source>
</evidence>
<dbReference type="PANTHER" id="PTHR13219">
    <property type="entry name" value="TRANSMEMBRANE PROTEIN 94"/>
    <property type="match status" value="1"/>
</dbReference>
<reference evidence="3" key="1">
    <citation type="submission" date="2017-01" db="EMBL/GenBank/DDBJ databases">
        <title>A deep insight into the sialotranscriptome of adult male and female Cluex tarsalis mosquitoes.</title>
        <authorList>
            <person name="Ribeiro J.M."/>
            <person name="Moreira F."/>
            <person name="Bernard K.A."/>
            <person name="Calvo E."/>
        </authorList>
    </citation>
    <scope>NUCLEOTIDE SEQUENCE</scope>
    <source>
        <strain evidence="3">Kern County</strain>
        <tissue evidence="3">Salivary glands</tissue>
    </source>
</reference>
<feature type="transmembrane region" description="Helical" evidence="2">
    <location>
        <begin position="57"/>
        <end position="80"/>
    </location>
</feature>
<feature type="transmembrane region" description="Helical" evidence="2">
    <location>
        <begin position="268"/>
        <end position="287"/>
    </location>
</feature>
<dbReference type="InterPro" id="IPR023298">
    <property type="entry name" value="ATPase_P-typ_TM_dom_sf"/>
</dbReference>
<accession>A0A1Q3FCX4</accession>
<dbReference type="GO" id="GO:0000166">
    <property type="term" value="F:nucleotide binding"/>
    <property type="evidence" value="ECO:0007669"/>
    <property type="project" value="InterPro"/>
</dbReference>
<dbReference type="InterPro" id="IPR023299">
    <property type="entry name" value="ATPase_P-typ_cyto_dom_N"/>
</dbReference>
<feature type="transmembrane region" description="Helical" evidence="2">
    <location>
        <begin position="1266"/>
        <end position="1290"/>
    </location>
</feature>
<evidence type="ECO:0000313" key="3">
    <source>
        <dbReference type="EMBL" id="JAV25338.1"/>
    </source>
</evidence>
<proteinExistence type="predicted"/>
<dbReference type="InterPro" id="IPR039720">
    <property type="entry name" value="TMEM94"/>
</dbReference>
<feature type="transmembrane region" description="Helical" evidence="2">
    <location>
        <begin position="1233"/>
        <end position="1254"/>
    </location>
</feature>
<feature type="transmembrane region" description="Helical" evidence="2">
    <location>
        <begin position="1143"/>
        <end position="1161"/>
    </location>
</feature>
<feature type="transmembrane region" description="Helical" evidence="2">
    <location>
        <begin position="1111"/>
        <end position="1131"/>
    </location>
</feature>
<keyword evidence="2" id="KW-0812">Transmembrane</keyword>
<dbReference type="Gene3D" id="1.20.1110.10">
    <property type="entry name" value="Calcium-transporting ATPase, transmembrane domain"/>
    <property type="match status" value="1"/>
</dbReference>
<sequence length="1353" mass="152661">MGFQNDGDKSGKDQPRQYLGLSTTIALQRLHDDIETVLAAYEERYAKQRWFLKLRSALVGNMTSALSWFPMLATAVLVVAFFTIGYYYSAGFILVLLVLTVLITVRENNLRKTEIFRKVRSVLGEIKCGTQLCGDWTPFNYPHLCSPLSPCVTLQWTYRDGKIVNLPWALLVRGDHIVMRPGQVSPGTCTEISGKRSFKCGETYGLTKPMEPPKRPVARAPIPDLVCIVEVTPYLDNLRTTLDNFLNRPTTIINQQRHLLITKCIQQWGLLVVLLLTLTVGALRYLGFYFNGKVPTNWRNVFLLNPAAALLPILPLVFPMLWITINLWGTARLEALLSIPQSVMRAEAQKSFQEDLDTPTGDLDHVELPRRIVVFYWWQLFTGRSELLNRSANVVQVLGSITALCCVDKKGILSWPNPTAEKVFFLRNASGEEGHHNSEQSEQSSLNSQSSQKEGSGAIAEVLDLTHDQHSPFKLEFDDHDYKNYLSSLKPLGLAILVNTCCPLTQAHYAKFCGHVTAVAMLDKDLVPVTNRYAIVESSLNSFMHGRCLCELARQIGFTTHARDIFNLEGQISSYRHLQPDVVRRDIKFARSLQLAAKVKVPFPHSLSVVMREMPGGSLQLLTQGTADIVLDSCDDYWDGQDLHPLTEKERKRAQEFYQRSALTAYCTAFAYRPLRHGITGALSGGIDGHVAYLELPPETKNRKDMQINRERLPEFERGGAPLTHHSISTDSLLFTENKEEDISDVDGCYEMQSHQVFIGMITMQYQAQTDIVQLIERLERACIRFVHFSKENELRSRVFSEKMGLESGWNCHISLLSDNDSGVPSPATKQFEFKITQSGSKEHQSQLTEENELNKLLPTLEGTKALSSSAPGAISNPDSSLIVHNRNPSMDQSQDSFELRDLRMNNRQRTSQDSAMDCAANDENCRSLSCLTDSTEQSAPINFDMSNRAKLPRGIENIRPHLENVDNVPLLVSLFTDCSAEATKEMLKIMQQYGEIVVCLGSSASNANSEIFLQGDCSLAIEPLYPQVCQDFPAYAESNIYNNKAKLRRTPRSNLFRSIPDRIVTISPIYLSRMLNSISCSISSCRDDPISIVAVIELSRRFLQGLWSCVQFWVCCGVSLAVMNTITAILSLPPMVVPHHVLYLQCFAVPLLSLSLLRIEPDPAIMKRATGKKQTSIDSRLVVFVLWCYGIKFTLVVLFLVISYCSFLSHPIEIFSDDELDVPENFHQDLSVARSFILLGIVLHFVTISTSFVHRDYTTFKRSPLTNLCWVSVAAGLLLFHLLTIVVQICTDDYYWQEMNRVWPIVLFLMATSSLTLALTEFFKWEEIKVNNRYIRRARLDFGTKLGMNSPF</sequence>
<dbReference type="EMBL" id="GFDL01009707">
    <property type="protein sequence ID" value="JAV25338.1"/>
    <property type="molecule type" value="Transcribed_RNA"/>
</dbReference>
<feature type="transmembrane region" description="Helical" evidence="2">
    <location>
        <begin position="1302"/>
        <end position="1324"/>
    </location>
</feature>
<feature type="transmembrane region" description="Helical" evidence="2">
    <location>
        <begin position="307"/>
        <end position="328"/>
    </location>
</feature>
<evidence type="ECO:0000256" key="1">
    <source>
        <dbReference type="SAM" id="MobiDB-lite"/>
    </source>
</evidence>
<feature type="region of interest" description="Disordered" evidence="1">
    <location>
        <begin position="432"/>
        <end position="451"/>
    </location>
</feature>
<feature type="compositionally biased region" description="Low complexity" evidence="1">
    <location>
        <begin position="440"/>
        <end position="451"/>
    </location>
</feature>
<dbReference type="Gene3D" id="3.40.1110.10">
    <property type="entry name" value="Calcium-transporting ATPase, cytoplasmic domain N"/>
    <property type="match status" value="1"/>
</dbReference>
<name>A0A1Q3FCX4_CULTA</name>
<dbReference type="SUPFAM" id="SSF81665">
    <property type="entry name" value="Calcium ATPase, transmembrane domain M"/>
    <property type="match status" value="1"/>
</dbReference>
<keyword evidence="2" id="KW-0472">Membrane</keyword>
<keyword evidence="2" id="KW-1133">Transmembrane helix</keyword>
<feature type="transmembrane region" description="Helical" evidence="2">
    <location>
        <begin position="86"/>
        <end position="105"/>
    </location>
</feature>
<organism evidence="3">
    <name type="scientific">Culex tarsalis</name>
    <name type="common">Encephalitis mosquito</name>
    <dbReference type="NCBI Taxonomy" id="7177"/>
    <lineage>
        <taxon>Eukaryota</taxon>
        <taxon>Metazoa</taxon>
        <taxon>Ecdysozoa</taxon>
        <taxon>Arthropoda</taxon>
        <taxon>Hexapoda</taxon>
        <taxon>Insecta</taxon>
        <taxon>Pterygota</taxon>
        <taxon>Neoptera</taxon>
        <taxon>Endopterygota</taxon>
        <taxon>Diptera</taxon>
        <taxon>Nematocera</taxon>
        <taxon>Culicoidea</taxon>
        <taxon>Culicidae</taxon>
        <taxon>Culicinae</taxon>
        <taxon>Culicini</taxon>
        <taxon>Culex</taxon>
        <taxon>Culex</taxon>
    </lineage>
</organism>
<feature type="transmembrane region" description="Helical" evidence="2">
    <location>
        <begin position="1182"/>
        <end position="1213"/>
    </location>
</feature>
<dbReference type="PANTHER" id="PTHR13219:SF6">
    <property type="entry name" value="TRANSMEMBRANE PROTEIN 94"/>
    <property type="match status" value="1"/>
</dbReference>
<protein>
    <submittedName>
        <fullName evidence="3">Putative conserved plasma membrane protein</fullName>
    </submittedName>
</protein>
<dbReference type="SUPFAM" id="SSF81660">
    <property type="entry name" value="Metal cation-transporting ATPase, ATP-binding domain N"/>
    <property type="match status" value="1"/>
</dbReference>